<dbReference type="SMART" id="SM00066">
    <property type="entry name" value="GAL4"/>
    <property type="match status" value="1"/>
</dbReference>
<evidence type="ECO:0000256" key="2">
    <source>
        <dbReference type="ARBA" id="ARBA00023242"/>
    </source>
</evidence>
<dbReference type="PROSITE" id="PS50048">
    <property type="entry name" value="ZN2_CY6_FUNGAL_2"/>
    <property type="match status" value="1"/>
</dbReference>
<dbReference type="Pfam" id="PF04082">
    <property type="entry name" value="Fungal_trans"/>
    <property type="match status" value="1"/>
</dbReference>
<dbReference type="InterPro" id="IPR053187">
    <property type="entry name" value="Notoamide_regulator"/>
</dbReference>
<keyword evidence="1" id="KW-0479">Metal-binding</keyword>
<accession>A0A9P9AAQ8</accession>
<comment type="caution">
    <text evidence="5">The sequence shown here is derived from an EMBL/GenBank/DDBJ whole genome shotgun (WGS) entry which is preliminary data.</text>
</comment>
<dbReference type="PANTHER" id="PTHR47256:SF1">
    <property type="entry name" value="ZN(II)2CYS6 TRANSCRIPTION FACTOR (EUROFUNG)"/>
    <property type="match status" value="1"/>
</dbReference>
<dbReference type="InterPro" id="IPR001138">
    <property type="entry name" value="Zn2Cys6_DnaBD"/>
</dbReference>
<proteinExistence type="predicted"/>
<dbReference type="SUPFAM" id="SSF57701">
    <property type="entry name" value="Zn2/Cys6 DNA-binding domain"/>
    <property type="match status" value="1"/>
</dbReference>
<dbReference type="OrthoDB" id="426882at2759"/>
<evidence type="ECO:0000256" key="1">
    <source>
        <dbReference type="ARBA" id="ARBA00022723"/>
    </source>
</evidence>
<name>A0A9P9AAQ8_9PEZI</name>
<dbReference type="Pfam" id="PF00172">
    <property type="entry name" value="Zn_clus"/>
    <property type="match status" value="1"/>
</dbReference>
<keyword evidence="6" id="KW-1185">Reference proteome</keyword>
<dbReference type="AlphaFoldDB" id="A0A9P9AAQ8"/>
<dbReference type="CDD" id="cd00067">
    <property type="entry name" value="GAL4"/>
    <property type="match status" value="1"/>
</dbReference>
<gene>
    <name evidence="5" type="ORF">F5X68DRAFT_171888</name>
</gene>
<dbReference type="PROSITE" id="PS00463">
    <property type="entry name" value="ZN2_CY6_FUNGAL_1"/>
    <property type="match status" value="1"/>
</dbReference>
<dbReference type="CDD" id="cd12148">
    <property type="entry name" value="fungal_TF_MHR"/>
    <property type="match status" value="1"/>
</dbReference>
<dbReference type="Proteomes" id="UP000770015">
    <property type="component" value="Unassembled WGS sequence"/>
</dbReference>
<dbReference type="GO" id="GO:0006351">
    <property type="term" value="P:DNA-templated transcription"/>
    <property type="evidence" value="ECO:0007669"/>
    <property type="project" value="InterPro"/>
</dbReference>
<feature type="domain" description="Zn(2)-C6 fungal-type" evidence="4">
    <location>
        <begin position="40"/>
        <end position="70"/>
    </location>
</feature>
<feature type="region of interest" description="Disordered" evidence="3">
    <location>
        <begin position="1"/>
        <end position="32"/>
    </location>
</feature>
<feature type="compositionally biased region" description="Pro residues" evidence="3">
    <location>
        <begin position="1"/>
        <end position="11"/>
    </location>
</feature>
<keyword evidence="2" id="KW-0539">Nucleus</keyword>
<dbReference type="InterPro" id="IPR036864">
    <property type="entry name" value="Zn2-C6_fun-type_DNA-bd_sf"/>
</dbReference>
<dbReference type="GO" id="GO:0008270">
    <property type="term" value="F:zinc ion binding"/>
    <property type="evidence" value="ECO:0007669"/>
    <property type="project" value="InterPro"/>
</dbReference>
<dbReference type="InterPro" id="IPR007219">
    <property type="entry name" value="XnlR_reg_dom"/>
</dbReference>
<organism evidence="5 6">
    <name type="scientific">Plectosphaerella plurivora</name>
    <dbReference type="NCBI Taxonomy" id="936078"/>
    <lineage>
        <taxon>Eukaryota</taxon>
        <taxon>Fungi</taxon>
        <taxon>Dikarya</taxon>
        <taxon>Ascomycota</taxon>
        <taxon>Pezizomycotina</taxon>
        <taxon>Sordariomycetes</taxon>
        <taxon>Hypocreomycetidae</taxon>
        <taxon>Glomerellales</taxon>
        <taxon>Plectosphaerellaceae</taxon>
        <taxon>Plectosphaerella</taxon>
    </lineage>
</organism>
<reference evidence="5" key="1">
    <citation type="journal article" date="2021" name="Nat. Commun.">
        <title>Genetic determinants of endophytism in the Arabidopsis root mycobiome.</title>
        <authorList>
            <person name="Mesny F."/>
            <person name="Miyauchi S."/>
            <person name="Thiergart T."/>
            <person name="Pickel B."/>
            <person name="Atanasova L."/>
            <person name="Karlsson M."/>
            <person name="Huettel B."/>
            <person name="Barry K.W."/>
            <person name="Haridas S."/>
            <person name="Chen C."/>
            <person name="Bauer D."/>
            <person name="Andreopoulos W."/>
            <person name="Pangilinan J."/>
            <person name="LaButti K."/>
            <person name="Riley R."/>
            <person name="Lipzen A."/>
            <person name="Clum A."/>
            <person name="Drula E."/>
            <person name="Henrissat B."/>
            <person name="Kohler A."/>
            <person name="Grigoriev I.V."/>
            <person name="Martin F.M."/>
            <person name="Hacquard S."/>
        </authorList>
    </citation>
    <scope>NUCLEOTIDE SEQUENCE</scope>
    <source>
        <strain evidence="5">MPI-SDFR-AT-0117</strain>
    </source>
</reference>
<evidence type="ECO:0000313" key="5">
    <source>
        <dbReference type="EMBL" id="KAH6683674.1"/>
    </source>
</evidence>
<dbReference type="Gene3D" id="4.10.240.10">
    <property type="entry name" value="Zn(2)-C6 fungal-type DNA-binding domain"/>
    <property type="match status" value="1"/>
</dbReference>
<protein>
    <recommendedName>
        <fullName evidence="4">Zn(2)-C6 fungal-type domain-containing protein</fullName>
    </recommendedName>
</protein>
<dbReference type="GO" id="GO:0000981">
    <property type="term" value="F:DNA-binding transcription factor activity, RNA polymerase II-specific"/>
    <property type="evidence" value="ECO:0007669"/>
    <property type="project" value="InterPro"/>
</dbReference>
<evidence type="ECO:0000259" key="4">
    <source>
        <dbReference type="PROSITE" id="PS50048"/>
    </source>
</evidence>
<dbReference type="PANTHER" id="PTHR47256">
    <property type="entry name" value="ZN(II)2CYS6 TRANSCRIPTION FACTOR (EUROFUNG)-RELATED"/>
    <property type="match status" value="1"/>
</dbReference>
<sequence>MSNPPLRPLLPVPAGIHGRGPPPPPSNGSLVPRRTTISAACNTCRSRKAKCSGERPACSLCRRRKLDCLYETDATETHAQARKRKYVEARSESTKYAELVQLLQTRPMHEVQDILGRLRAGVSVESILSHVETGDLLVQLAVTPEARLRYEFPYIVDMPAGLLSNNPYLESMLFESSTLLPSSPTGPATMGRDVSVLIQKFGTADYQSPYLKPIHAAEVIEPRLSSVKPSQWTSVSSDDTLMRQLLATFFRTEYLFNLPFQKDLFLEDMAAQRTTFCSSLLVNAVMSYCCACHQGFQDRSEYWNPSTLSYRFMAEAKRLWELEAHDLKITTIHASIVLETVHAMCGLDKIGKKYSAHAQHLAREMRLMEGAPEKRTKREKIGWAYTAWTMFSLDALAAFHFRHTPHIKSPPAVPMPDPTEDPSWYGEVWVKYPLAQTLSRVFMAHMFRERCRLRTILAAASKALFEPGAALTPELAGYYAHLLDAWYHQLPECLRPRWIVHPTHFQLHIEFHHAKMTLYQPLLQQSPVDTLPLTVVQHSTKSVETLLRVYYLRHGFDALFSILIQPLTIIAFACLDRLKGETSQEERETLRSTLFLVTKGFVDQGKSHYLGQTIFRLIKSQMQPEEAALMKGIASITEDDEAGQSGRQQAIHSLWPAGVMRGKAGQEDVEASRLSKLVQDIDLND</sequence>
<evidence type="ECO:0000313" key="6">
    <source>
        <dbReference type="Proteomes" id="UP000770015"/>
    </source>
</evidence>
<evidence type="ECO:0000256" key="3">
    <source>
        <dbReference type="SAM" id="MobiDB-lite"/>
    </source>
</evidence>
<dbReference type="EMBL" id="JAGSXJ010000017">
    <property type="protein sequence ID" value="KAH6683674.1"/>
    <property type="molecule type" value="Genomic_DNA"/>
</dbReference>
<dbReference type="GO" id="GO:0003677">
    <property type="term" value="F:DNA binding"/>
    <property type="evidence" value="ECO:0007669"/>
    <property type="project" value="InterPro"/>
</dbReference>